<dbReference type="GO" id="GO:0032259">
    <property type="term" value="P:methylation"/>
    <property type="evidence" value="ECO:0007669"/>
    <property type="project" value="UniProtKB-KW"/>
</dbReference>
<dbReference type="GO" id="GO:0030791">
    <property type="term" value="F:arsenite methyltransferase activity"/>
    <property type="evidence" value="ECO:0007669"/>
    <property type="project" value="UniProtKB-EC"/>
</dbReference>
<comment type="similarity">
    <text evidence="3">Belongs to the methyltransferase superfamily. Arsenite methyltransferase family.</text>
</comment>
<dbReference type="NCBIfam" id="NF008823">
    <property type="entry name" value="PRK11873.1"/>
    <property type="match status" value="1"/>
</dbReference>
<evidence type="ECO:0000256" key="6">
    <source>
        <dbReference type="ARBA" id="ARBA00047941"/>
    </source>
</evidence>
<dbReference type="InterPro" id="IPR026669">
    <property type="entry name" value="Arsenite_MeTrfase-like"/>
</dbReference>
<dbReference type="InterPro" id="IPR025714">
    <property type="entry name" value="Methyltranfer_dom"/>
</dbReference>
<evidence type="ECO:0000256" key="2">
    <source>
        <dbReference type="ARBA" id="ARBA00022691"/>
    </source>
</evidence>
<gene>
    <name evidence="10" type="ORF">A2397_01150</name>
</gene>
<evidence type="ECO:0000256" key="4">
    <source>
        <dbReference type="ARBA" id="ARBA00034521"/>
    </source>
</evidence>
<dbReference type="STRING" id="1797263.A2397_01150"/>
<keyword evidence="1 10" id="KW-0808">Transferase</keyword>
<evidence type="ECO:0000313" key="11">
    <source>
        <dbReference type="Proteomes" id="UP000176424"/>
    </source>
</evidence>
<dbReference type="SUPFAM" id="SSF53335">
    <property type="entry name" value="S-adenosyl-L-methionine-dependent methyltransferases"/>
    <property type="match status" value="1"/>
</dbReference>
<reference evidence="10 11" key="1">
    <citation type="journal article" date="2016" name="Nat. Commun.">
        <title>Thousands of microbial genomes shed light on interconnected biogeochemical processes in an aquifer system.</title>
        <authorList>
            <person name="Anantharaman K."/>
            <person name="Brown C.T."/>
            <person name="Hug L.A."/>
            <person name="Sharon I."/>
            <person name="Castelle C.J."/>
            <person name="Probst A.J."/>
            <person name="Thomas B.C."/>
            <person name="Singh A."/>
            <person name="Wilkins M.J."/>
            <person name="Karaoz U."/>
            <person name="Brodie E.L."/>
            <person name="Williams K.H."/>
            <person name="Hubbard S.S."/>
            <person name="Banfield J.F."/>
        </authorList>
    </citation>
    <scope>NUCLEOTIDE SEQUENCE [LARGE SCALE GENOMIC DNA]</scope>
</reference>
<dbReference type="InterPro" id="IPR029063">
    <property type="entry name" value="SAM-dependent_MTases_sf"/>
</dbReference>
<dbReference type="CDD" id="cd02440">
    <property type="entry name" value="AdoMet_MTases"/>
    <property type="match status" value="1"/>
</dbReference>
<accession>A0A1F4ZUI2</accession>
<evidence type="ECO:0000256" key="5">
    <source>
        <dbReference type="ARBA" id="ARBA00034545"/>
    </source>
</evidence>
<comment type="catalytic activity">
    <reaction evidence="6">
        <text>arsenic triglutathione + [thioredoxin]-dithiol + S-adenosyl-L-methionine + 2 H2O = methylarsonous acid + [thioredoxin]-disulfide + 3 glutathione + S-adenosyl-L-homocysteine + H(+)</text>
        <dbReference type="Rhea" id="RHEA:69460"/>
        <dbReference type="Rhea" id="RHEA-COMP:10698"/>
        <dbReference type="Rhea" id="RHEA-COMP:10700"/>
        <dbReference type="ChEBI" id="CHEBI:15377"/>
        <dbReference type="ChEBI" id="CHEBI:15378"/>
        <dbReference type="ChEBI" id="CHEBI:17826"/>
        <dbReference type="ChEBI" id="CHEBI:29950"/>
        <dbReference type="ChEBI" id="CHEBI:50058"/>
        <dbReference type="ChEBI" id="CHEBI:57856"/>
        <dbReference type="ChEBI" id="CHEBI:57925"/>
        <dbReference type="ChEBI" id="CHEBI:59789"/>
        <dbReference type="ChEBI" id="CHEBI:183640"/>
        <dbReference type="EC" id="2.1.1.137"/>
    </reaction>
</comment>
<dbReference type="AlphaFoldDB" id="A0A1F4ZUI2"/>
<name>A0A1F4ZUI2_9BACT</name>
<comment type="catalytic activity">
    <reaction evidence="7">
        <text>arsenic triglutathione + 2 [thioredoxin]-dithiol + 2 S-adenosyl-L-methionine + H2O = dimethylarsinous acid + 2 [thioredoxin]-disulfide + 3 glutathione + 2 S-adenosyl-L-homocysteine + 2 H(+)</text>
        <dbReference type="Rhea" id="RHEA:69464"/>
        <dbReference type="Rhea" id="RHEA-COMP:10698"/>
        <dbReference type="Rhea" id="RHEA-COMP:10700"/>
        <dbReference type="ChEBI" id="CHEBI:15377"/>
        <dbReference type="ChEBI" id="CHEBI:15378"/>
        <dbReference type="ChEBI" id="CHEBI:23808"/>
        <dbReference type="ChEBI" id="CHEBI:29950"/>
        <dbReference type="ChEBI" id="CHEBI:50058"/>
        <dbReference type="ChEBI" id="CHEBI:57856"/>
        <dbReference type="ChEBI" id="CHEBI:57925"/>
        <dbReference type="ChEBI" id="CHEBI:59789"/>
        <dbReference type="ChEBI" id="CHEBI:183640"/>
        <dbReference type="EC" id="2.1.1.137"/>
    </reaction>
</comment>
<dbReference type="EC" id="2.1.1.137" evidence="4"/>
<proteinExistence type="inferred from homology"/>
<dbReference type="PANTHER" id="PTHR43675:SF8">
    <property type="entry name" value="ARSENITE METHYLTRANSFERASE"/>
    <property type="match status" value="1"/>
</dbReference>
<feature type="domain" description="Methyltransferase" evidence="9">
    <location>
        <begin position="78"/>
        <end position="224"/>
    </location>
</feature>
<protein>
    <recommendedName>
        <fullName evidence="5">Arsenite methyltransferase</fullName>
        <ecNumber evidence="4">2.1.1.137</ecNumber>
    </recommendedName>
</protein>
<keyword evidence="10" id="KW-0489">Methyltransferase</keyword>
<dbReference type="EMBL" id="MEXR01000024">
    <property type="protein sequence ID" value="OGD09748.1"/>
    <property type="molecule type" value="Genomic_DNA"/>
</dbReference>
<dbReference type="PANTHER" id="PTHR43675">
    <property type="entry name" value="ARSENITE METHYLTRANSFERASE"/>
    <property type="match status" value="1"/>
</dbReference>
<comment type="catalytic activity">
    <reaction evidence="8">
        <text>arsenic triglutathione + 3 [thioredoxin]-dithiol + 3 S-adenosyl-L-methionine = trimethylarsine + 3 [thioredoxin]-disulfide + 3 glutathione + 3 S-adenosyl-L-homocysteine + 3 H(+)</text>
        <dbReference type="Rhea" id="RHEA:69432"/>
        <dbReference type="Rhea" id="RHEA-COMP:10698"/>
        <dbReference type="Rhea" id="RHEA-COMP:10700"/>
        <dbReference type="ChEBI" id="CHEBI:15378"/>
        <dbReference type="ChEBI" id="CHEBI:27130"/>
        <dbReference type="ChEBI" id="CHEBI:29950"/>
        <dbReference type="ChEBI" id="CHEBI:50058"/>
        <dbReference type="ChEBI" id="CHEBI:57856"/>
        <dbReference type="ChEBI" id="CHEBI:57925"/>
        <dbReference type="ChEBI" id="CHEBI:59789"/>
        <dbReference type="ChEBI" id="CHEBI:183640"/>
        <dbReference type="EC" id="2.1.1.137"/>
    </reaction>
</comment>
<keyword evidence="2" id="KW-0949">S-adenosyl-L-methionine</keyword>
<dbReference type="Gene3D" id="3.40.50.150">
    <property type="entry name" value="Vaccinia Virus protein VP39"/>
    <property type="match status" value="1"/>
</dbReference>
<comment type="caution">
    <text evidence="10">The sequence shown here is derived from an EMBL/GenBank/DDBJ whole genome shotgun (WGS) entry which is preliminary data.</text>
</comment>
<evidence type="ECO:0000256" key="1">
    <source>
        <dbReference type="ARBA" id="ARBA00022679"/>
    </source>
</evidence>
<evidence type="ECO:0000256" key="8">
    <source>
        <dbReference type="ARBA" id="ARBA00048428"/>
    </source>
</evidence>
<dbReference type="Proteomes" id="UP000176424">
    <property type="component" value="Unassembled WGS sequence"/>
</dbReference>
<sequence length="251" mass="26541">MGPVKKPEEIKEIIKSSYADIAKAAGGCGCKSGCCSSSQIAQRQSGKLGYSEEEMSQAPAGSNLGLGCGNPVAIASLKEGEVVLDLGSGAGFDSFLAAAKVGKSGKVIGVDMTDEMLDRANENAKRGGFENVEFRKGDIEELPVDSNSVDVIISNCVINLAPNKDKVFKEAHRVLKSGGRLMASDVVLIKPLTDELKNNKELLVGCVSGAILKQEYLDLLKKAGFENVTIHKETPAFLPDYGLSITFSAIK</sequence>
<dbReference type="Pfam" id="PF13847">
    <property type="entry name" value="Methyltransf_31"/>
    <property type="match status" value="1"/>
</dbReference>
<evidence type="ECO:0000256" key="7">
    <source>
        <dbReference type="ARBA" id="ARBA00047943"/>
    </source>
</evidence>
<evidence type="ECO:0000313" key="10">
    <source>
        <dbReference type="EMBL" id="OGD09748.1"/>
    </source>
</evidence>
<evidence type="ECO:0000256" key="3">
    <source>
        <dbReference type="ARBA" id="ARBA00034487"/>
    </source>
</evidence>
<organism evidence="10 11">
    <name type="scientific">Candidatus Amesbacteria bacterium RIFOXYB1_FULL_44_23</name>
    <dbReference type="NCBI Taxonomy" id="1797263"/>
    <lineage>
        <taxon>Bacteria</taxon>
        <taxon>Candidatus Amesiibacteriota</taxon>
    </lineage>
</organism>
<evidence type="ECO:0000259" key="9">
    <source>
        <dbReference type="Pfam" id="PF13847"/>
    </source>
</evidence>